<dbReference type="Proteomes" id="UP000572907">
    <property type="component" value="Unassembled WGS sequence"/>
</dbReference>
<dbReference type="EMBL" id="JACHXE010000001">
    <property type="protein sequence ID" value="MBB3073704.1"/>
    <property type="molecule type" value="Genomic_DNA"/>
</dbReference>
<gene>
    <name evidence="1" type="ORF">FHS41_000173</name>
</gene>
<name>A0A7W4ZJM9_9ACTN</name>
<keyword evidence="2" id="KW-1185">Reference proteome</keyword>
<organism evidence="1 2">
    <name type="scientific">Streptomyces violarus</name>
    <dbReference type="NCBI Taxonomy" id="67380"/>
    <lineage>
        <taxon>Bacteria</taxon>
        <taxon>Bacillati</taxon>
        <taxon>Actinomycetota</taxon>
        <taxon>Actinomycetes</taxon>
        <taxon>Kitasatosporales</taxon>
        <taxon>Streptomycetaceae</taxon>
        <taxon>Streptomyces</taxon>
    </lineage>
</organism>
<protein>
    <submittedName>
        <fullName evidence="1">Mg-chelatase subunit ChlD</fullName>
    </submittedName>
</protein>
<dbReference type="RefSeq" id="WP_184586700.1">
    <property type="nucleotide sequence ID" value="NZ_BMUP01000001.1"/>
</dbReference>
<dbReference type="AlphaFoldDB" id="A0A7W4ZJM9"/>
<sequence>MIFSSSLSMVRAAASVLGLIRDQLRRRIRLAVVWHSGKTPQTASVIVD</sequence>
<evidence type="ECO:0000313" key="2">
    <source>
        <dbReference type="Proteomes" id="UP000572907"/>
    </source>
</evidence>
<accession>A0A7W4ZJM9</accession>
<proteinExistence type="predicted"/>
<reference evidence="1 2" key="1">
    <citation type="submission" date="2020-08" db="EMBL/GenBank/DDBJ databases">
        <title>Genomic Encyclopedia of Type Strains, Phase III (KMG-III): the genomes of soil and plant-associated and newly described type strains.</title>
        <authorList>
            <person name="Whitman W."/>
        </authorList>
    </citation>
    <scope>NUCLEOTIDE SEQUENCE [LARGE SCALE GENOMIC DNA]</scope>
    <source>
        <strain evidence="1 2">CECT 3237</strain>
    </source>
</reference>
<evidence type="ECO:0000313" key="1">
    <source>
        <dbReference type="EMBL" id="MBB3073704.1"/>
    </source>
</evidence>
<comment type="caution">
    <text evidence="1">The sequence shown here is derived from an EMBL/GenBank/DDBJ whole genome shotgun (WGS) entry which is preliminary data.</text>
</comment>